<evidence type="ECO:0000256" key="7">
    <source>
        <dbReference type="ARBA" id="ARBA00022840"/>
    </source>
</evidence>
<dbReference type="GO" id="GO:0008353">
    <property type="term" value="F:RNA polymerase II CTD heptapeptide repeat kinase activity"/>
    <property type="evidence" value="ECO:0007669"/>
    <property type="project" value="UniProtKB-EC"/>
</dbReference>
<comment type="catalytic activity">
    <reaction evidence="8">
        <text>[DNA-directed RNA polymerase] + ATP = phospho-[DNA-directed RNA polymerase] + ADP + H(+)</text>
        <dbReference type="Rhea" id="RHEA:10216"/>
        <dbReference type="Rhea" id="RHEA-COMP:11321"/>
        <dbReference type="Rhea" id="RHEA-COMP:11322"/>
        <dbReference type="ChEBI" id="CHEBI:15378"/>
        <dbReference type="ChEBI" id="CHEBI:30616"/>
        <dbReference type="ChEBI" id="CHEBI:43176"/>
        <dbReference type="ChEBI" id="CHEBI:68546"/>
        <dbReference type="ChEBI" id="CHEBI:456216"/>
        <dbReference type="EC" id="2.7.11.23"/>
    </reaction>
</comment>
<evidence type="ECO:0000259" key="10">
    <source>
        <dbReference type="PROSITE" id="PS50011"/>
    </source>
</evidence>
<dbReference type="FunFam" id="1.10.510.10:FF:000415">
    <property type="entry name" value="CMGC/CDK/CRK7 protein kinase, variant"/>
    <property type="match status" value="1"/>
</dbReference>
<dbReference type="EMBL" id="JAAIUW010000005">
    <property type="protein sequence ID" value="KAF7833634.1"/>
    <property type="molecule type" value="Genomic_DNA"/>
</dbReference>
<dbReference type="EC" id="2.7.11.23" evidence="2"/>
<dbReference type="PANTHER" id="PTHR24056:SF546">
    <property type="entry name" value="CYCLIN-DEPENDENT KINASE 12"/>
    <property type="match status" value="1"/>
</dbReference>
<keyword evidence="3" id="KW-0723">Serine/threonine-protein kinase</keyword>
<evidence type="ECO:0000256" key="5">
    <source>
        <dbReference type="ARBA" id="ARBA00022741"/>
    </source>
</evidence>
<evidence type="ECO:0000256" key="9">
    <source>
        <dbReference type="SAM" id="MobiDB-lite"/>
    </source>
</evidence>
<dbReference type="GO" id="GO:0005634">
    <property type="term" value="C:nucleus"/>
    <property type="evidence" value="ECO:0007669"/>
    <property type="project" value="TreeGrafter"/>
</dbReference>
<dbReference type="PROSITE" id="PS50011">
    <property type="entry name" value="PROTEIN_KINASE_DOM"/>
    <property type="match status" value="1"/>
</dbReference>
<dbReference type="InterPro" id="IPR008271">
    <property type="entry name" value="Ser/Thr_kinase_AS"/>
</dbReference>
<evidence type="ECO:0000313" key="11">
    <source>
        <dbReference type="EMBL" id="KAF7833634.1"/>
    </source>
</evidence>
<dbReference type="Proteomes" id="UP000634136">
    <property type="component" value="Unassembled WGS sequence"/>
</dbReference>
<dbReference type="PROSITE" id="PS00108">
    <property type="entry name" value="PROTEIN_KINASE_ST"/>
    <property type="match status" value="1"/>
</dbReference>
<evidence type="ECO:0000256" key="3">
    <source>
        <dbReference type="ARBA" id="ARBA00022527"/>
    </source>
</evidence>
<dbReference type="InterPro" id="IPR000719">
    <property type="entry name" value="Prot_kinase_dom"/>
</dbReference>
<feature type="domain" description="Protein kinase" evidence="10">
    <location>
        <begin position="1"/>
        <end position="264"/>
    </location>
</feature>
<evidence type="ECO:0000256" key="6">
    <source>
        <dbReference type="ARBA" id="ARBA00022777"/>
    </source>
</evidence>
<dbReference type="SMART" id="SM00220">
    <property type="entry name" value="S_TKc"/>
    <property type="match status" value="1"/>
</dbReference>
<dbReference type="PANTHER" id="PTHR24056">
    <property type="entry name" value="CELL DIVISION PROTEIN KINASE"/>
    <property type="match status" value="1"/>
</dbReference>
<organism evidence="11 12">
    <name type="scientific">Senna tora</name>
    <dbReference type="NCBI Taxonomy" id="362788"/>
    <lineage>
        <taxon>Eukaryota</taxon>
        <taxon>Viridiplantae</taxon>
        <taxon>Streptophyta</taxon>
        <taxon>Embryophyta</taxon>
        <taxon>Tracheophyta</taxon>
        <taxon>Spermatophyta</taxon>
        <taxon>Magnoliopsida</taxon>
        <taxon>eudicotyledons</taxon>
        <taxon>Gunneridae</taxon>
        <taxon>Pentapetalae</taxon>
        <taxon>rosids</taxon>
        <taxon>fabids</taxon>
        <taxon>Fabales</taxon>
        <taxon>Fabaceae</taxon>
        <taxon>Caesalpinioideae</taxon>
        <taxon>Cassia clade</taxon>
        <taxon>Senna</taxon>
    </lineage>
</organism>
<dbReference type="Gene3D" id="1.10.510.10">
    <property type="entry name" value="Transferase(Phosphotransferase) domain 1"/>
    <property type="match status" value="1"/>
</dbReference>
<dbReference type="GO" id="GO:0000307">
    <property type="term" value="C:cyclin-dependent protein kinase holoenzyme complex"/>
    <property type="evidence" value="ECO:0007669"/>
    <property type="project" value="TreeGrafter"/>
</dbReference>
<keyword evidence="5" id="KW-0547">Nucleotide-binding</keyword>
<dbReference type="InterPro" id="IPR011009">
    <property type="entry name" value="Kinase-like_dom_sf"/>
</dbReference>
<dbReference type="InterPro" id="IPR050108">
    <property type="entry name" value="CDK"/>
</dbReference>
<dbReference type="Pfam" id="PF00069">
    <property type="entry name" value="Pkinase"/>
    <property type="match status" value="1"/>
</dbReference>
<keyword evidence="4" id="KW-0808">Transferase</keyword>
<evidence type="ECO:0000256" key="4">
    <source>
        <dbReference type="ARBA" id="ARBA00022679"/>
    </source>
</evidence>
<dbReference type="AlphaFoldDB" id="A0A834WW82"/>
<comment type="similarity">
    <text evidence="1">Belongs to the protein kinase superfamily. CMGC Ser/Thr protein kinase family. CDC2/CDKX subfamily.</text>
</comment>
<reference evidence="11" key="1">
    <citation type="submission" date="2020-09" db="EMBL/GenBank/DDBJ databases">
        <title>Genome-Enabled Discovery of Anthraquinone Biosynthesis in Senna tora.</title>
        <authorList>
            <person name="Kang S.-H."/>
            <person name="Pandey R.P."/>
            <person name="Lee C.-M."/>
            <person name="Sim J.-S."/>
            <person name="Jeong J.-T."/>
            <person name="Choi B.-S."/>
            <person name="Jung M."/>
            <person name="Ginzburg D."/>
            <person name="Zhao K."/>
            <person name="Won S.Y."/>
            <person name="Oh T.-J."/>
            <person name="Yu Y."/>
            <person name="Kim N.-H."/>
            <person name="Lee O.R."/>
            <person name="Lee T.-H."/>
            <person name="Bashyal P."/>
            <person name="Kim T.-S."/>
            <person name="Lee W.-H."/>
            <person name="Kawkins C."/>
            <person name="Kim C.-K."/>
            <person name="Kim J.S."/>
            <person name="Ahn B.O."/>
            <person name="Rhee S.Y."/>
            <person name="Sohng J.K."/>
        </authorList>
    </citation>
    <scope>NUCLEOTIDE SEQUENCE</scope>
    <source>
        <tissue evidence="11">Leaf</tissue>
    </source>
</reference>
<keyword evidence="12" id="KW-1185">Reference proteome</keyword>
<gene>
    <name evidence="11" type="ORF">G2W53_015967</name>
</gene>
<evidence type="ECO:0000256" key="2">
    <source>
        <dbReference type="ARBA" id="ARBA00012409"/>
    </source>
</evidence>
<protein>
    <recommendedName>
        <fullName evidence="2">[RNA-polymerase]-subunit kinase</fullName>
        <ecNumber evidence="2">2.7.11.23</ecNumber>
    </recommendedName>
</protein>
<feature type="compositionally biased region" description="Pro residues" evidence="9">
    <location>
        <begin position="317"/>
        <end position="329"/>
    </location>
</feature>
<dbReference type="OrthoDB" id="204883at2759"/>
<proteinExistence type="inferred from homology"/>
<dbReference type="SUPFAM" id="SSF56112">
    <property type="entry name" value="Protein kinase-like (PK-like)"/>
    <property type="match status" value="1"/>
</dbReference>
<accession>A0A834WW82</accession>
<name>A0A834WW82_9FABA</name>
<feature type="region of interest" description="Disordered" evidence="9">
    <location>
        <begin position="301"/>
        <end position="329"/>
    </location>
</feature>
<comment type="caution">
    <text evidence="11">The sequence shown here is derived from an EMBL/GenBank/DDBJ whole genome shotgun (WGS) entry which is preliminary data.</text>
</comment>
<keyword evidence="7" id="KW-0067">ATP-binding</keyword>
<evidence type="ECO:0000256" key="8">
    <source>
        <dbReference type="ARBA" id="ARBA00049280"/>
    </source>
</evidence>
<evidence type="ECO:0000313" key="12">
    <source>
        <dbReference type="Proteomes" id="UP000634136"/>
    </source>
</evidence>
<keyword evidence="6 11" id="KW-0418">Kinase</keyword>
<dbReference type="GO" id="GO:0032968">
    <property type="term" value="P:positive regulation of transcription elongation by RNA polymerase II"/>
    <property type="evidence" value="ECO:0007669"/>
    <property type="project" value="TreeGrafter"/>
</dbReference>
<sequence length="475" mass="53025">MNLSEHLLNEYFPQGIKSVDGYEKLEKVGKGVKYTRLGIKKRLKEAVRSSSSGRIYIVYEYMHHDLSGLLNQPAWFHSLTPSHIKLLTGLQYCHQNKILHRDIKAGNVLMNKEGILKLADFGLSRSISGIPNNQKLTNKVITYWYRPPELFLGATQYGTAVDIWSAGCVFAELHTGQSIFSAKTEQDTLNRIFKLCGTPHETNWHTAPNLPFYTELMPPTPMPSTLREVFKYLQKDALDLLERMLTLDPDQRISVEDALKADYFRTDPLPSDPNSLPKVESSHYYKIEKQQKRLRNAYQQNRPPENHLPERPSSQPHAPPPHPPPLPLLLPLPQGRVPIYPPRFGHFLVFRQMPIFGYYGAPYYAPSYGGMPSSSYHGVAGIGSAYGGEIGPYPVIRTIARFGNFGGGSGRGNGGAGPHYTPMSGPFHVTSGYTNIVGSDSGRGYGVEAPYYALWYGSRDVSRYGSHGGGRGGRL</sequence>
<dbReference type="GO" id="GO:0005524">
    <property type="term" value="F:ATP binding"/>
    <property type="evidence" value="ECO:0007669"/>
    <property type="project" value="UniProtKB-KW"/>
</dbReference>
<evidence type="ECO:0000256" key="1">
    <source>
        <dbReference type="ARBA" id="ARBA00006485"/>
    </source>
</evidence>